<organism evidence="1 2">
    <name type="scientific">Paenibacillus silvae</name>
    <dbReference type="NCBI Taxonomy" id="1325358"/>
    <lineage>
        <taxon>Bacteria</taxon>
        <taxon>Bacillati</taxon>
        <taxon>Bacillota</taxon>
        <taxon>Bacilli</taxon>
        <taxon>Bacillales</taxon>
        <taxon>Paenibacillaceae</taxon>
        <taxon>Paenibacillus</taxon>
    </lineage>
</organism>
<evidence type="ECO:0000313" key="2">
    <source>
        <dbReference type="Proteomes" id="UP000652153"/>
    </source>
</evidence>
<dbReference type="Proteomes" id="UP000652153">
    <property type="component" value="Unassembled WGS sequence"/>
</dbReference>
<accession>A0ABQ1Z1M9</accession>
<keyword evidence="2" id="KW-1185">Reference proteome</keyword>
<dbReference type="EMBL" id="BMFU01000001">
    <property type="protein sequence ID" value="GGH46387.1"/>
    <property type="molecule type" value="Genomic_DNA"/>
</dbReference>
<evidence type="ECO:0000313" key="1">
    <source>
        <dbReference type="EMBL" id="GGH46387.1"/>
    </source>
</evidence>
<reference evidence="2" key="1">
    <citation type="journal article" date="2019" name="Int. J. Syst. Evol. Microbiol.">
        <title>The Global Catalogue of Microorganisms (GCM) 10K type strain sequencing project: providing services to taxonomists for standard genome sequencing and annotation.</title>
        <authorList>
            <consortium name="The Broad Institute Genomics Platform"/>
            <consortium name="The Broad Institute Genome Sequencing Center for Infectious Disease"/>
            <person name="Wu L."/>
            <person name="Ma J."/>
        </authorList>
    </citation>
    <scope>NUCLEOTIDE SEQUENCE [LARGE SCALE GENOMIC DNA]</scope>
    <source>
        <strain evidence="2">CGMCC 1.12770</strain>
    </source>
</reference>
<sequence>MNEKRIVDVKELSDLRINQLIEARGLFSRRSETGISYRIVYLTVLSVDEYTGSCIFVDHEGEKWTSLDIFNIIEGDSASWYKFLN</sequence>
<proteinExistence type="predicted"/>
<gene>
    <name evidence="1" type="ORF">GCM10008014_09030</name>
</gene>
<name>A0ABQ1Z1M9_9BACL</name>
<comment type="caution">
    <text evidence="1">The sequence shown here is derived from an EMBL/GenBank/DDBJ whole genome shotgun (WGS) entry which is preliminary data.</text>
</comment>
<protein>
    <submittedName>
        <fullName evidence="1">Uncharacterized protein</fullName>
    </submittedName>
</protein>